<evidence type="ECO:0000256" key="1">
    <source>
        <dbReference type="ARBA" id="ARBA00001974"/>
    </source>
</evidence>
<feature type="domain" description="Acyl-CoA dehydrogenase/oxidase N-terminal" evidence="8">
    <location>
        <begin position="6"/>
        <end position="117"/>
    </location>
</feature>
<feature type="domain" description="Acyl-CoA oxidase/dehydrogenase middle" evidence="7">
    <location>
        <begin position="122"/>
        <end position="217"/>
    </location>
</feature>
<dbReference type="Proteomes" id="UP000830167">
    <property type="component" value="Chromosome"/>
</dbReference>
<dbReference type="Pfam" id="PF00441">
    <property type="entry name" value="Acyl-CoA_dh_1"/>
    <property type="match status" value="1"/>
</dbReference>
<comment type="similarity">
    <text evidence="2 5">Belongs to the acyl-CoA dehydrogenase family.</text>
</comment>
<evidence type="ECO:0000256" key="3">
    <source>
        <dbReference type="ARBA" id="ARBA00022630"/>
    </source>
</evidence>
<evidence type="ECO:0000259" key="6">
    <source>
        <dbReference type="Pfam" id="PF00441"/>
    </source>
</evidence>
<proteinExistence type="inferred from homology"/>
<dbReference type="Pfam" id="PF02771">
    <property type="entry name" value="Acyl-CoA_dh_N"/>
    <property type="match status" value="1"/>
</dbReference>
<dbReference type="RefSeq" id="WP_347439444.1">
    <property type="nucleotide sequence ID" value="NZ_CP089291.1"/>
</dbReference>
<dbReference type="Gene3D" id="1.10.540.10">
    <property type="entry name" value="Acyl-CoA dehydrogenase/oxidase, N-terminal domain"/>
    <property type="match status" value="1"/>
</dbReference>
<dbReference type="CDD" id="cd01158">
    <property type="entry name" value="SCAD_SBCAD"/>
    <property type="match status" value="1"/>
</dbReference>
<dbReference type="PROSITE" id="PS00072">
    <property type="entry name" value="ACYL_COA_DH_1"/>
    <property type="match status" value="1"/>
</dbReference>
<evidence type="ECO:0000256" key="2">
    <source>
        <dbReference type="ARBA" id="ARBA00009347"/>
    </source>
</evidence>
<feature type="domain" description="Acyl-CoA dehydrogenase/oxidase C-terminal" evidence="6">
    <location>
        <begin position="230"/>
        <end position="377"/>
    </location>
</feature>
<dbReference type="EMBL" id="CP089291">
    <property type="protein sequence ID" value="UOF92780.1"/>
    <property type="molecule type" value="Genomic_DNA"/>
</dbReference>
<dbReference type="InterPro" id="IPR006091">
    <property type="entry name" value="Acyl-CoA_Oxase/DH_mid-dom"/>
</dbReference>
<protein>
    <submittedName>
        <fullName evidence="9">Acyl-CoA dehydrogenase</fullName>
    </submittedName>
</protein>
<accession>A0ABY4CQN7</accession>
<dbReference type="PROSITE" id="PS00073">
    <property type="entry name" value="ACYL_COA_DH_2"/>
    <property type="match status" value="1"/>
</dbReference>
<dbReference type="InterPro" id="IPR036250">
    <property type="entry name" value="AcylCo_DH-like_C"/>
</dbReference>
<dbReference type="InterPro" id="IPR013786">
    <property type="entry name" value="AcylCoA_DH/ox_N"/>
</dbReference>
<dbReference type="InterPro" id="IPR009075">
    <property type="entry name" value="AcylCo_DH/oxidase_C"/>
</dbReference>
<evidence type="ECO:0000313" key="9">
    <source>
        <dbReference type="EMBL" id="UOF92780.1"/>
    </source>
</evidence>
<dbReference type="PANTHER" id="PTHR43884">
    <property type="entry name" value="ACYL-COA DEHYDROGENASE"/>
    <property type="match status" value="1"/>
</dbReference>
<dbReference type="InterPro" id="IPR046373">
    <property type="entry name" value="Acyl-CoA_Oxase/DH_mid-dom_sf"/>
</dbReference>
<gene>
    <name evidence="9" type="ORF">LSG31_05065</name>
</gene>
<name>A0ABY4CQN7_9BACL</name>
<keyword evidence="4 5" id="KW-0274">FAD</keyword>
<organism evidence="9 10">
    <name type="scientific">Fodinisporobacter ferrooxydans</name>
    <dbReference type="NCBI Taxonomy" id="2901836"/>
    <lineage>
        <taxon>Bacteria</taxon>
        <taxon>Bacillati</taxon>
        <taxon>Bacillota</taxon>
        <taxon>Bacilli</taxon>
        <taxon>Bacillales</taxon>
        <taxon>Alicyclobacillaceae</taxon>
        <taxon>Fodinisporobacter</taxon>
    </lineage>
</organism>
<dbReference type="SUPFAM" id="SSF47203">
    <property type="entry name" value="Acyl-CoA dehydrogenase C-terminal domain-like"/>
    <property type="match status" value="1"/>
</dbReference>
<dbReference type="InterPro" id="IPR006089">
    <property type="entry name" value="Acyl-CoA_DH_CS"/>
</dbReference>
<dbReference type="InterPro" id="IPR009100">
    <property type="entry name" value="AcylCoA_DH/oxidase_NM_dom_sf"/>
</dbReference>
<reference evidence="9" key="1">
    <citation type="submission" date="2021-12" db="EMBL/GenBank/DDBJ databases">
        <title>Alicyclobacillaceae gen. nov., sp. nov., isolated from chalcocite enrichment system.</title>
        <authorList>
            <person name="Jiang Z."/>
        </authorList>
    </citation>
    <scope>NUCLEOTIDE SEQUENCE</scope>
    <source>
        <strain evidence="9">MYW30-H2</strain>
    </source>
</reference>
<evidence type="ECO:0000256" key="5">
    <source>
        <dbReference type="RuleBase" id="RU362125"/>
    </source>
</evidence>
<evidence type="ECO:0000313" key="10">
    <source>
        <dbReference type="Proteomes" id="UP000830167"/>
    </source>
</evidence>
<keyword evidence="5" id="KW-0560">Oxidoreductase</keyword>
<dbReference type="Gene3D" id="2.40.110.10">
    <property type="entry name" value="Butyryl-CoA Dehydrogenase, subunit A, domain 2"/>
    <property type="match status" value="1"/>
</dbReference>
<dbReference type="Gene3D" id="1.20.140.10">
    <property type="entry name" value="Butyryl-CoA Dehydrogenase, subunit A, domain 3"/>
    <property type="match status" value="1"/>
</dbReference>
<evidence type="ECO:0000259" key="8">
    <source>
        <dbReference type="Pfam" id="PF02771"/>
    </source>
</evidence>
<evidence type="ECO:0000259" key="7">
    <source>
        <dbReference type="Pfam" id="PF02770"/>
    </source>
</evidence>
<evidence type="ECO:0000256" key="4">
    <source>
        <dbReference type="ARBA" id="ARBA00022827"/>
    </source>
</evidence>
<dbReference type="PIRSF" id="PIRSF016578">
    <property type="entry name" value="HsaA"/>
    <property type="match status" value="1"/>
</dbReference>
<sequence length="380" mass="41442">MNFLLSEDQKAIQKLVRDFAQKEVAPSASERDEKEEFDRGIFEKMADIGLTGIPWPEEYGGAGMDFVSYVIAIEELSRVCASTGVTLSVQTSLAGWPIYKFGTEEQKQTYLRALAEGTKMGAYCLTEPGSGTDAGAMKTTAVRDGDSYILNGSKVFITNGGEAEIYIVFAVTDASKGSRGISAFIVEKGTPGFSFGQKEKKMGIKSSPTLQLHFDHCRVPVENMLGSEGYGFKIAMMTLDGGRNGIAAQALGIAQGALDAATAYAKQREQFGQAISGFQAIQFKLADMATKIEAARLLTYQAAWLEDQGLEYGKASAMSKVFASDAAMEITTEAVQIFGGYGYTREYPVERFMRDAKITQIYEGTNEVQRMVISRYLLKD</sequence>
<dbReference type="InterPro" id="IPR037069">
    <property type="entry name" value="AcylCoA_DH/ox_N_sf"/>
</dbReference>
<dbReference type="PANTHER" id="PTHR43884:SF41">
    <property type="entry name" value="ACYL-COA DEHYDROGENASE"/>
    <property type="match status" value="1"/>
</dbReference>
<dbReference type="Pfam" id="PF02770">
    <property type="entry name" value="Acyl-CoA_dh_M"/>
    <property type="match status" value="1"/>
</dbReference>
<keyword evidence="10" id="KW-1185">Reference proteome</keyword>
<comment type="cofactor">
    <cofactor evidence="1 5">
        <name>FAD</name>
        <dbReference type="ChEBI" id="CHEBI:57692"/>
    </cofactor>
</comment>
<dbReference type="SUPFAM" id="SSF56645">
    <property type="entry name" value="Acyl-CoA dehydrogenase NM domain-like"/>
    <property type="match status" value="1"/>
</dbReference>
<keyword evidence="3 5" id="KW-0285">Flavoprotein</keyword>